<accession>A0A1J5PZH2</accession>
<dbReference type="AlphaFoldDB" id="A0A1J5PZH2"/>
<proteinExistence type="predicted"/>
<dbReference type="EMBL" id="MLJW01001861">
    <property type="protein sequence ID" value="OIQ76466.1"/>
    <property type="molecule type" value="Genomic_DNA"/>
</dbReference>
<organism evidence="1">
    <name type="scientific">mine drainage metagenome</name>
    <dbReference type="NCBI Taxonomy" id="410659"/>
    <lineage>
        <taxon>unclassified sequences</taxon>
        <taxon>metagenomes</taxon>
        <taxon>ecological metagenomes</taxon>
    </lineage>
</organism>
<evidence type="ECO:0000313" key="1">
    <source>
        <dbReference type="EMBL" id="OIQ76466.1"/>
    </source>
</evidence>
<reference evidence="1" key="1">
    <citation type="submission" date="2016-10" db="EMBL/GenBank/DDBJ databases">
        <title>Sequence of Gallionella enrichment culture.</title>
        <authorList>
            <person name="Poehlein A."/>
            <person name="Muehling M."/>
            <person name="Daniel R."/>
        </authorList>
    </citation>
    <scope>NUCLEOTIDE SEQUENCE</scope>
</reference>
<sequence>MHFLDHQFAQIVEHVGQILWLAAAPGRHIRQDRFLGEIEFHDLGHVGIDRLVVGDAGPDRVGERDVAGGIGRHQAWDAKRRIRAEGEGIEEVVVDAAVNDVDALETLGGAHEHLIVLDDEVAALNQLDAELVGQK</sequence>
<protein>
    <submittedName>
        <fullName evidence="1">Uncharacterized protein</fullName>
    </submittedName>
</protein>
<comment type="caution">
    <text evidence="1">The sequence shown here is derived from an EMBL/GenBank/DDBJ whole genome shotgun (WGS) entry which is preliminary data.</text>
</comment>
<name>A0A1J5PZH2_9ZZZZ</name>
<gene>
    <name evidence="1" type="ORF">GALL_418560</name>
</gene>